<protein>
    <recommendedName>
        <fullName evidence="3">prolyl oligopeptidase</fullName>
        <ecNumber evidence="3">3.4.21.26</ecNumber>
    </recommendedName>
    <alternativeName>
        <fullName evidence="8">Proline-specific endopeptidase</fullName>
    </alternativeName>
</protein>
<dbReference type="PRINTS" id="PR00862">
    <property type="entry name" value="PROLIGOPTASE"/>
</dbReference>
<evidence type="ECO:0000256" key="6">
    <source>
        <dbReference type="ARBA" id="ARBA00022825"/>
    </source>
</evidence>
<proteinExistence type="inferred from homology"/>
<organism evidence="11 12">
    <name type="scientific">Persicobacter diffluens</name>
    <dbReference type="NCBI Taxonomy" id="981"/>
    <lineage>
        <taxon>Bacteria</taxon>
        <taxon>Pseudomonadati</taxon>
        <taxon>Bacteroidota</taxon>
        <taxon>Cytophagia</taxon>
        <taxon>Cytophagales</taxon>
        <taxon>Persicobacteraceae</taxon>
        <taxon>Persicobacter</taxon>
    </lineage>
</organism>
<dbReference type="PROSITE" id="PS00708">
    <property type="entry name" value="PRO_ENDOPEP_SER"/>
    <property type="match status" value="1"/>
</dbReference>
<evidence type="ECO:0000256" key="2">
    <source>
        <dbReference type="ARBA" id="ARBA00005228"/>
    </source>
</evidence>
<comment type="similarity">
    <text evidence="2">Belongs to the peptidase S9A family.</text>
</comment>
<dbReference type="FunFam" id="3.40.50.1820:FF:000005">
    <property type="entry name" value="Prolyl endopeptidase"/>
    <property type="match status" value="1"/>
</dbReference>
<dbReference type="PROSITE" id="PS51257">
    <property type="entry name" value="PROKAR_LIPOPROTEIN"/>
    <property type="match status" value="1"/>
</dbReference>
<dbReference type="InterPro" id="IPR023302">
    <property type="entry name" value="Pept_S9A_N"/>
</dbReference>
<comment type="function">
    <text evidence="7">Cleaves peptide bonds on the C-terminal side of prolyl residues within peptides that are up to approximately 30 amino acids long. Has an absolute requirement for an X-Pro bond in the trans configuration immediately preceding the Pro-Y scissible bond.</text>
</comment>
<dbReference type="SUPFAM" id="SSF53474">
    <property type="entry name" value="alpha/beta-Hydrolases"/>
    <property type="match status" value="1"/>
</dbReference>
<dbReference type="SUPFAM" id="SSF50993">
    <property type="entry name" value="Peptidase/esterase 'gauge' domain"/>
    <property type="match status" value="1"/>
</dbReference>
<dbReference type="EMBL" id="BQKE01000002">
    <property type="protein sequence ID" value="GJM62926.1"/>
    <property type="molecule type" value="Genomic_DNA"/>
</dbReference>
<keyword evidence="12" id="KW-1185">Reference proteome</keyword>
<evidence type="ECO:0000256" key="3">
    <source>
        <dbReference type="ARBA" id="ARBA00011897"/>
    </source>
</evidence>
<dbReference type="Proteomes" id="UP001310022">
    <property type="component" value="Unassembled WGS sequence"/>
</dbReference>
<name>A0AAN4W1C7_9BACT</name>
<dbReference type="Pfam" id="PF00326">
    <property type="entry name" value="Peptidase_S9"/>
    <property type="match status" value="1"/>
</dbReference>
<accession>A0AAN4W1C7</accession>
<dbReference type="GO" id="GO:0070012">
    <property type="term" value="F:oligopeptidase activity"/>
    <property type="evidence" value="ECO:0007669"/>
    <property type="project" value="TreeGrafter"/>
</dbReference>
<reference evidence="11 12" key="1">
    <citation type="submission" date="2021-12" db="EMBL/GenBank/DDBJ databases">
        <title>Genome sequencing of bacteria with rrn-lacking chromosome and rrn-plasmid.</title>
        <authorList>
            <person name="Anda M."/>
            <person name="Iwasaki W."/>
        </authorList>
    </citation>
    <scope>NUCLEOTIDE SEQUENCE [LARGE SCALE GENOMIC DNA]</scope>
    <source>
        <strain evidence="11 12">NBRC 15940</strain>
    </source>
</reference>
<dbReference type="PANTHER" id="PTHR42881:SF2">
    <property type="entry name" value="PROLYL ENDOPEPTIDASE"/>
    <property type="match status" value="1"/>
</dbReference>
<dbReference type="PANTHER" id="PTHR42881">
    <property type="entry name" value="PROLYL ENDOPEPTIDASE"/>
    <property type="match status" value="1"/>
</dbReference>
<dbReference type="Pfam" id="PF02897">
    <property type="entry name" value="Peptidase_S9_N"/>
    <property type="match status" value="1"/>
</dbReference>
<dbReference type="Gene3D" id="2.130.10.120">
    <property type="entry name" value="Prolyl oligopeptidase, N-terminal domain"/>
    <property type="match status" value="1"/>
</dbReference>
<dbReference type="InterPro" id="IPR029058">
    <property type="entry name" value="AB_hydrolase_fold"/>
</dbReference>
<evidence type="ECO:0000259" key="9">
    <source>
        <dbReference type="Pfam" id="PF00326"/>
    </source>
</evidence>
<dbReference type="AlphaFoldDB" id="A0AAN4W1C7"/>
<dbReference type="Gene3D" id="3.40.50.1820">
    <property type="entry name" value="alpha/beta hydrolase"/>
    <property type="match status" value="1"/>
</dbReference>
<gene>
    <name evidence="11" type="ORF">PEDI_34780</name>
</gene>
<evidence type="ECO:0000256" key="1">
    <source>
        <dbReference type="ARBA" id="ARBA00001070"/>
    </source>
</evidence>
<sequence>MKYQKLGNLTLATACALGACQSPPQSESLSMLPYPQTFRDTSVVDDYFGVKVADPYRWLEDDTSAATAAWVKEENAVTASFLEQIPYRQQLVDRLTELWNYEKYSSPFKRGAYTYFYKNDGLQAQYVVYRSKGAESPEVFLDPNQFSKDGTSSLAGLSFSPDGSLCAYQISEGGSDWRKVVIMDTENKVIQGDTLRDVKFSGLSWKGQEGFYYSSYDKPKEGSDLSGKTQFHKLYYHELGKKQAEDQLIFGGEATPRRYISGQVTEDQNFLIISAAKSTTGNELYIQDLRRPGQAIQTIVDNFDHEHQLVHNEGEKLFITTTLDAPNSRVVTTSFKNLGPENWKDFIPETENVLSVSTGAGYFFAEYLAHATSKVLQYDLKGKVVRNIELPGVGTASGFSGKFTDEKVYYTFTSYIDPATIFSFDPKDGTSALYKKSEVKFNSGDFESKQIFYTSKDGTKVPMIITHKKGLQLNGHNPTILYGYGGFGISLTPRFSTAMVAWLEQGGVYAVPNLRGGGEYGESWHKAGTKMQKQNVFDDFIAAGEYLIENKYTSSERLAIRGGSNGGLLVGACMNQRPELFKVALPAVGVMDMLRYHQFTAGAGWAYDYGTADDSPEMFEYLKAYSPLHSLKAGTSYPATMVTTADHDDRVVPAHSFKFAAELQHCHAGDNPVLIRIESNAGHGAGKPTDMVIAEYADIYAFTLWNMGIKNLISAANS</sequence>
<keyword evidence="4" id="KW-0645">Protease</keyword>
<evidence type="ECO:0000256" key="4">
    <source>
        <dbReference type="ARBA" id="ARBA00022670"/>
    </source>
</evidence>
<dbReference type="InterPro" id="IPR002471">
    <property type="entry name" value="Pept_S9_AS"/>
</dbReference>
<dbReference type="GO" id="GO:0004252">
    <property type="term" value="F:serine-type endopeptidase activity"/>
    <property type="evidence" value="ECO:0007669"/>
    <property type="project" value="UniProtKB-EC"/>
</dbReference>
<evidence type="ECO:0000256" key="7">
    <source>
        <dbReference type="ARBA" id="ARBA00060121"/>
    </source>
</evidence>
<keyword evidence="6" id="KW-0720">Serine protease</keyword>
<comment type="caution">
    <text evidence="11">The sequence shown here is derived from an EMBL/GenBank/DDBJ whole genome shotgun (WGS) entry which is preliminary data.</text>
</comment>
<comment type="catalytic activity">
    <reaction evidence="1">
        <text>Hydrolysis of Pro-|-Xaa &gt;&gt; Ala-|-Xaa in oligopeptides.</text>
        <dbReference type="EC" id="3.4.21.26"/>
    </reaction>
</comment>
<evidence type="ECO:0000256" key="8">
    <source>
        <dbReference type="ARBA" id="ARBA00081187"/>
    </source>
</evidence>
<feature type="domain" description="Peptidase S9 prolyl oligopeptidase catalytic" evidence="9">
    <location>
        <begin position="494"/>
        <end position="708"/>
    </location>
</feature>
<dbReference type="InterPro" id="IPR002470">
    <property type="entry name" value="Peptidase_S9A"/>
</dbReference>
<dbReference type="InterPro" id="IPR051167">
    <property type="entry name" value="Prolyl_oligopep/macrocyclase"/>
</dbReference>
<keyword evidence="5" id="KW-0378">Hydrolase</keyword>
<evidence type="ECO:0000259" key="10">
    <source>
        <dbReference type="Pfam" id="PF02897"/>
    </source>
</evidence>
<dbReference type="GO" id="GO:0006508">
    <property type="term" value="P:proteolysis"/>
    <property type="evidence" value="ECO:0007669"/>
    <property type="project" value="UniProtKB-KW"/>
</dbReference>
<evidence type="ECO:0000313" key="11">
    <source>
        <dbReference type="EMBL" id="GJM62926.1"/>
    </source>
</evidence>
<evidence type="ECO:0000313" key="12">
    <source>
        <dbReference type="Proteomes" id="UP001310022"/>
    </source>
</evidence>
<evidence type="ECO:0000256" key="5">
    <source>
        <dbReference type="ARBA" id="ARBA00022801"/>
    </source>
</evidence>
<dbReference type="InterPro" id="IPR001375">
    <property type="entry name" value="Peptidase_S9_cat"/>
</dbReference>
<dbReference type="RefSeq" id="WP_338238151.1">
    <property type="nucleotide sequence ID" value="NZ_BQKE01000002.1"/>
</dbReference>
<feature type="domain" description="Peptidase S9A N-terminal" evidence="10">
    <location>
        <begin position="35"/>
        <end position="436"/>
    </location>
</feature>
<dbReference type="EC" id="3.4.21.26" evidence="3"/>
<dbReference type="GO" id="GO:0005829">
    <property type="term" value="C:cytosol"/>
    <property type="evidence" value="ECO:0007669"/>
    <property type="project" value="TreeGrafter"/>
</dbReference>